<evidence type="ECO:0000256" key="1">
    <source>
        <dbReference type="ARBA" id="ARBA00022679"/>
    </source>
</evidence>
<keyword evidence="1 4" id="KW-0808">Transferase</keyword>
<protein>
    <submittedName>
        <fullName evidence="4">N-acetyltransferase</fullName>
    </submittedName>
</protein>
<dbReference type="EMBL" id="NRQY01000002">
    <property type="protein sequence ID" value="RUT64426.1"/>
    <property type="molecule type" value="Genomic_DNA"/>
</dbReference>
<keyword evidence="4" id="KW-0614">Plasmid</keyword>
<dbReference type="CDD" id="cd04301">
    <property type="entry name" value="NAT_SF"/>
    <property type="match status" value="1"/>
</dbReference>
<dbReference type="PROSITE" id="PS51186">
    <property type="entry name" value="GNAT"/>
    <property type="match status" value="1"/>
</dbReference>
<dbReference type="Pfam" id="PF00583">
    <property type="entry name" value="Acetyltransf_1"/>
    <property type="match status" value="1"/>
</dbReference>
<evidence type="ECO:0000313" key="5">
    <source>
        <dbReference type="Proteomes" id="UP000286908"/>
    </source>
</evidence>
<sequence length="156" mass="17053">MAGYDFVIKTDDLSSPQTGALIALHLQGMAQNTPQEHVYALDQSGLRADNIRVWSVWAGDRIAAVGALKLLSDAQGEIKSMRAHPDFRGKGAGKLLLLHIIAQAKKNGMTRLSLETGCHPDFEPALTLYRRCGFLPGAAFGDYHAGEHNQFFHLNL</sequence>
<accession>A0A433ZQP4</accession>
<name>A0A433ZQP4_MORMO</name>
<dbReference type="InterPro" id="IPR050832">
    <property type="entry name" value="Bact_Acetyltransf"/>
</dbReference>
<dbReference type="GO" id="GO:0016747">
    <property type="term" value="F:acyltransferase activity, transferring groups other than amino-acyl groups"/>
    <property type="evidence" value="ECO:0007669"/>
    <property type="project" value="InterPro"/>
</dbReference>
<dbReference type="SUPFAM" id="SSF55729">
    <property type="entry name" value="Acyl-CoA N-acyltransferases (Nat)"/>
    <property type="match status" value="1"/>
</dbReference>
<dbReference type="Gene3D" id="3.40.630.30">
    <property type="match status" value="1"/>
</dbReference>
<dbReference type="AlphaFoldDB" id="A0A433ZQP4"/>
<feature type="domain" description="N-acetyltransferase" evidence="3">
    <location>
        <begin position="8"/>
        <end position="156"/>
    </location>
</feature>
<dbReference type="PANTHER" id="PTHR43877:SF5">
    <property type="entry name" value="BLL8307 PROTEIN"/>
    <property type="match status" value="1"/>
</dbReference>
<dbReference type="InterPro" id="IPR016181">
    <property type="entry name" value="Acyl_CoA_acyltransferase"/>
</dbReference>
<dbReference type="PANTHER" id="PTHR43877">
    <property type="entry name" value="AMINOALKYLPHOSPHONATE N-ACETYLTRANSFERASE-RELATED-RELATED"/>
    <property type="match status" value="1"/>
</dbReference>
<dbReference type="Proteomes" id="UP000286908">
    <property type="component" value="Unassembled WGS sequence"/>
</dbReference>
<organism evidence="4 5">
    <name type="scientific">Morganella morganii</name>
    <name type="common">Proteus morganii</name>
    <dbReference type="NCBI Taxonomy" id="582"/>
    <lineage>
        <taxon>Bacteria</taxon>
        <taxon>Pseudomonadati</taxon>
        <taxon>Pseudomonadota</taxon>
        <taxon>Gammaproteobacteria</taxon>
        <taxon>Enterobacterales</taxon>
        <taxon>Morganellaceae</taxon>
        <taxon>Morganella</taxon>
    </lineage>
</organism>
<evidence type="ECO:0000259" key="3">
    <source>
        <dbReference type="PROSITE" id="PS51186"/>
    </source>
</evidence>
<reference evidence="4 5" key="1">
    <citation type="submission" date="2017-08" db="EMBL/GenBank/DDBJ databases">
        <title>Draft genome sequence of pheromone producing symbiont Morganella morganii, of the female New Zealand grass grub Costelytra giveni.</title>
        <authorList>
            <person name="Laugraud A."/>
            <person name="Young S.D."/>
            <person name="Hurst M.H."/>
        </authorList>
    </citation>
    <scope>NUCLEOTIDE SEQUENCE [LARGE SCALE GENOMIC DNA]</scope>
    <source>
        <strain evidence="4 5">MMsCG</strain>
        <plasmid evidence="4">unnamed1</plasmid>
    </source>
</reference>
<geneLocation type="plasmid" evidence="4">
    <name>unnamed1</name>
</geneLocation>
<proteinExistence type="predicted"/>
<dbReference type="OrthoDB" id="9803233at2"/>
<gene>
    <name evidence="4" type="ORF">CKG00_14620</name>
</gene>
<dbReference type="InterPro" id="IPR000182">
    <property type="entry name" value="GNAT_dom"/>
</dbReference>
<evidence type="ECO:0000313" key="4">
    <source>
        <dbReference type="EMBL" id="RUT64426.1"/>
    </source>
</evidence>
<evidence type="ECO:0000256" key="2">
    <source>
        <dbReference type="ARBA" id="ARBA00023315"/>
    </source>
</evidence>
<keyword evidence="2" id="KW-0012">Acyltransferase</keyword>
<comment type="caution">
    <text evidence="4">The sequence shown here is derived from an EMBL/GenBank/DDBJ whole genome shotgun (WGS) entry which is preliminary data.</text>
</comment>